<evidence type="ECO:0000313" key="15">
    <source>
        <dbReference type="Proteomes" id="UP000092691"/>
    </source>
</evidence>
<dbReference type="InterPro" id="IPR014016">
    <property type="entry name" value="UvrD-like_ATP-bd"/>
</dbReference>
<dbReference type="InterPro" id="IPR000212">
    <property type="entry name" value="DNA_helicase_UvrD/REP"/>
</dbReference>
<dbReference type="AlphaFoldDB" id="A0A1B1CHP6"/>
<keyword evidence="3 12" id="KW-0378">Hydrolase</keyword>
<dbReference type="Gene3D" id="3.40.50.300">
    <property type="entry name" value="P-loop containing nucleotide triphosphate hydrolases"/>
    <property type="match status" value="2"/>
</dbReference>
<keyword evidence="4 12" id="KW-0347">Helicase</keyword>
<dbReference type="PANTHER" id="PTHR11070:SF2">
    <property type="entry name" value="ATP-DEPENDENT DNA HELICASE SRS2"/>
    <property type="match status" value="1"/>
</dbReference>
<geneLocation type="plasmid" evidence="14 15">
    <name>unnamed1</name>
</geneLocation>
<dbReference type="GO" id="GO:0003677">
    <property type="term" value="F:DNA binding"/>
    <property type="evidence" value="ECO:0007669"/>
    <property type="project" value="UniProtKB-KW"/>
</dbReference>
<dbReference type="GO" id="GO:0016887">
    <property type="term" value="F:ATP hydrolysis activity"/>
    <property type="evidence" value="ECO:0007669"/>
    <property type="project" value="RHEA"/>
</dbReference>
<comment type="similarity">
    <text evidence="1">Belongs to the helicase family. UvrD subfamily.</text>
</comment>
<evidence type="ECO:0000256" key="5">
    <source>
        <dbReference type="ARBA" id="ARBA00022840"/>
    </source>
</evidence>
<dbReference type="Pfam" id="PF00580">
    <property type="entry name" value="UvrD-helicase"/>
    <property type="match status" value="1"/>
</dbReference>
<name>A0A1B1CHP6_RHILE</name>
<keyword evidence="5 12" id="KW-0067">ATP-binding</keyword>
<dbReference type="OrthoDB" id="9810135at2"/>
<evidence type="ECO:0000256" key="6">
    <source>
        <dbReference type="ARBA" id="ARBA00023125"/>
    </source>
</evidence>
<dbReference type="GO" id="GO:0005524">
    <property type="term" value="F:ATP binding"/>
    <property type="evidence" value="ECO:0007669"/>
    <property type="project" value="UniProtKB-UniRule"/>
</dbReference>
<dbReference type="EC" id="5.6.2.4" evidence="9"/>
<reference evidence="14 15" key="1">
    <citation type="submission" date="2016-06" db="EMBL/GenBank/DDBJ databases">
        <title>Microsymbionts genomes from the relict species Vavilovia formosa.</title>
        <authorList>
            <person name="Chirak E."/>
            <person name="Kimeklis A."/>
            <person name="Andronov E."/>
        </authorList>
    </citation>
    <scope>NUCLEOTIDE SEQUENCE [LARGE SCALE GENOMIC DNA]</scope>
    <source>
        <strain evidence="14 15">Vaf10</strain>
        <plasmid evidence="15">Plasmid unnamed1</plasmid>
    </source>
</reference>
<dbReference type="Proteomes" id="UP000092691">
    <property type="component" value="Plasmid unnamed1"/>
</dbReference>
<keyword evidence="14" id="KW-0614">Plasmid</keyword>
<dbReference type="PANTHER" id="PTHR11070">
    <property type="entry name" value="UVRD / RECB / PCRA DNA HELICASE FAMILY MEMBER"/>
    <property type="match status" value="1"/>
</dbReference>
<dbReference type="SUPFAM" id="SSF52540">
    <property type="entry name" value="P-loop containing nucleoside triphosphate hydrolases"/>
    <property type="match status" value="1"/>
</dbReference>
<organism evidence="14 15">
    <name type="scientific">Rhizobium leguminosarum</name>
    <dbReference type="NCBI Taxonomy" id="384"/>
    <lineage>
        <taxon>Bacteria</taxon>
        <taxon>Pseudomonadati</taxon>
        <taxon>Pseudomonadota</taxon>
        <taxon>Alphaproteobacteria</taxon>
        <taxon>Hyphomicrobiales</taxon>
        <taxon>Rhizobiaceae</taxon>
        <taxon>Rhizobium/Agrobacterium group</taxon>
        <taxon>Rhizobium</taxon>
    </lineage>
</organism>
<feature type="domain" description="UvrD-like helicase ATP-binding" evidence="13">
    <location>
        <begin position="7"/>
        <end position="280"/>
    </location>
</feature>
<gene>
    <name evidence="14" type="ORF">BA011_26175</name>
</gene>
<evidence type="ECO:0000256" key="10">
    <source>
        <dbReference type="ARBA" id="ARBA00034923"/>
    </source>
</evidence>
<dbReference type="Pfam" id="PF13361">
    <property type="entry name" value="UvrD_C"/>
    <property type="match status" value="1"/>
</dbReference>
<protein>
    <recommendedName>
        <fullName evidence="9">DNA 3'-5' helicase</fullName>
        <ecNumber evidence="9">5.6.2.4</ecNumber>
    </recommendedName>
    <alternativeName>
        <fullName evidence="10">DNA 3'-5' helicase II</fullName>
    </alternativeName>
</protein>
<accession>A0A1B1CHP6</accession>
<sequence>MSHVDDLKKAQELQDLLVGHSSECFVEACPGAGKTQTLVRRVSKRLSELAPRHGIAVLSFTNSAVDEFTERYALQSGVNALSYPSFVGTFDAFLNQFVVQPFGIPGCGHRPTIVDAWDLEVRLGKAGVRAAPMSMKDFHPIDFTTYPSRTKRLSSEQREHLTRYEANARRISDALRRKGMIASAVARTIVLDLLANKVKASALGAAITARFSEIIVDEAQDCNDDDVRILEWLRSHGAQLVLVCDPDQAIYEFRNGAAKSFRAFTENFPKLALEGNFRSSRVICEAAASMRQRSAVDLVVGAHRESPHKIQILTFNNSVSSKTAVSSTFMSLVRAADGVDPDDAIVLAHKRNLAFRISGNLSDKAFRSGSRVLRLYDAAFQYSTSTAPRQQQAAVNACIQLLMEFQGFSSDDIASLRPLSNDIVLRRSLYRRSVETLDALSAALPAGETGWDTWLEVARGTLSRIIKGGSGTKLLPAKADWAAKLQMPKAQETLSFATVHEAKGRAYDAVCLAIDNESGVLSDWALRSSATSEALRVLYVGLTRARKLAVLAIHRDDEATLRALLPSVEAESHSI</sequence>
<dbReference type="InterPro" id="IPR013986">
    <property type="entry name" value="DExx_box_DNA_helicase_dom_sf"/>
</dbReference>
<evidence type="ECO:0000256" key="11">
    <source>
        <dbReference type="ARBA" id="ARBA00048988"/>
    </source>
</evidence>
<feature type="binding site" evidence="12">
    <location>
        <begin position="28"/>
        <end position="35"/>
    </location>
    <ligand>
        <name>ATP</name>
        <dbReference type="ChEBI" id="CHEBI:30616"/>
    </ligand>
</feature>
<comment type="catalytic activity">
    <reaction evidence="11">
        <text>ATP + H2O = ADP + phosphate + H(+)</text>
        <dbReference type="Rhea" id="RHEA:13065"/>
        <dbReference type="ChEBI" id="CHEBI:15377"/>
        <dbReference type="ChEBI" id="CHEBI:15378"/>
        <dbReference type="ChEBI" id="CHEBI:30616"/>
        <dbReference type="ChEBI" id="CHEBI:43474"/>
        <dbReference type="ChEBI" id="CHEBI:456216"/>
        <dbReference type="EC" id="5.6.2.4"/>
    </reaction>
</comment>
<keyword evidence="6" id="KW-0238">DNA-binding</keyword>
<proteinExistence type="inferred from homology"/>
<dbReference type="Gene3D" id="1.10.10.160">
    <property type="match status" value="1"/>
</dbReference>
<dbReference type="GO" id="GO:0000725">
    <property type="term" value="P:recombinational repair"/>
    <property type="evidence" value="ECO:0007669"/>
    <property type="project" value="TreeGrafter"/>
</dbReference>
<evidence type="ECO:0000256" key="9">
    <source>
        <dbReference type="ARBA" id="ARBA00034808"/>
    </source>
</evidence>
<comment type="catalytic activity">
    <reaction evidence="8">
        <text>Couples ATP hydrolysis with the unwinding of duplex DNA by translocating in the 3'-5' direction.</text>
        <dbReference type="EC" id="5.6.2.4"/>
    </reaction>
</comment>
<evidence type="ECO:0000256" key="4">
    <source>
        <dbReference type="ARBA" id="ARBA00022806"/>
    </source>
</evidence>
<evidence type="ECO:0000313" key="14">
    <source>
        <dbReference type="EMBL" id="ANP89274.1"/>
    </source>
</evidence>
<evidence type="ECO:0000259" key="13">
    <source>
        <dbReference type="PROSITE" id="PS51198"/>
    </source>
</evidence>
<evidence type="ECO:0000256" key="2">
    <source>
        <dbReference type="ARBA" id="ARBA00022741"/>
    </source>
</evidence>
<evidence type="ECO:0000256" key="1">
    <source>
        <dbReference type="ARBA" id="ARBA00009922"/>
    </source>
</evidence>
<dbReference type="GO" id="GO:0043138">
    <property type="term" value="F:3'-5' DNA helicase activity"/>
    <property type="evidence" value="ECO:0007669"/>
    <property type="project" value="UniProtKB-EC"/>
</dbReference>
<dbReference type="RefSeq" id="WP_065282927.1">
    <property type="nucleotide sequence ID" value="NZ_CP016287.1"/>
</dbReference>
<evidence type="ECO:0000256" key="7">
    <source>
        <dbReference type="ARBA" id="ARBA00023235"/>
    </source>
</evidence>
<dbReference type="PROSITE" id="PS51198">
    <property type="entry name" value="UVRD_HELICASE_ATP_BIND"/>
    <property type="match status" value="1"/>
</dbReference>
<keyword evidence="2 12" id="KW-0547">Nucleotide-binding</keyword>
<keyword evidence="7" id="KW-0413">Isomerase</keyword>
<dbReference type="EMBL" id="CP016287">
    <property type="protein sequence ID" value="ANP89274.1"/>
    <property type="molecule type" value="Genomic_DNA"/>
</dbReference>
<evidence type="ECO:0000256" key="3">
    <source>
        <dbReference type="ARBA" id="ARBA00022801"/>
    </source>
</evidence>
<dbReference type="InterPro" id="IPR014017">
    <property type="entry name" value="DNA_helicase_UvrD-like_C"/>
</dbReference>
<evidence type="ECO:0000256" key="12">
    <source>
        <dbReference type="PROSITE-ProRule" id="PRU00560"/>
    </source>
</evidence>
<dbReference type="InterPro" id="IPR027417">
    <property type="entry name" value="P-loop_NTPase"/>
</dbReference>
<evidence type="ECO:0000256" key="8">
    <source>
        <dbReference type="ARBA" id="ARBA00034617"/>
    </source>
</evidence>